<feature type="domain" description="DUF1722" evidence="1">
    <location>
        <begin position="271"/>
        <end position="387"/>
    </location>
</feature>
<evidence type="ECO:0000313" key="2">
    <source>
        <dbReference type="EMBL" id="QFT28235.1"/>
    </source>
</evidence>
<evidence type="ECO:0000313" key="3">
    <source>
        <dbReference type="Proteomes" id="UP000326936"/>
    </source>
</evidence>
<accession>A0A5P9CPR2</accession>
<reference evidence="2 3" key="1">
    <citation type="submission" date="2019-10" db="EMBL/GenBank/DDBJ databases">
        <title>Complete genome sequence of Vibrio sp. strain THAF100, isolated from non-filtered water from the water column of tank 6 of a marine aquarium containing stony-coral fragments. Water maintained at 26 degree C.</title>
        <authorList>
            <person name="Ruckert C."/>
            <person name="Franco A."/>
            <person name="Kalinowski J."/>
            <person name="Glaeser S."/>
        </authorList>
    </citation>
    <scope>NUCLEOTIDE SEQUENCE [LARGE SCALE GENOMIC DNA]</scope>
    <source>
        <strain evidence="2 3">THAF100</strain>
        <plasmid evidence="3">pthaf100_a</plasmid>
    </source>
</reference>
<dbReference type="PANTHER" id="PTHR30087">
    <property type="entry name" value="INNER MEMBRANE PROTEIN"/>
    <property type="match status" value="1"/>
</dbReference>
<geneLocation type="plasmid" evidence="3">
    <name>pthaf100_a</name>
</geneLocation>
<sequence length="396" mass="45630">MRCESQKLVLLLLLIALVTFCVERVKAIVLQEKTAFHLNQILRIYVIQTTYTNLNLVQINKSMLFLIQDIFLYTLVRNQKMTNAIKVGISSCVLGENVRFDSGHKISKFVTKELAPYFEFVSVCPEVGMGMPVPRPTIRLVSNDERIALVETKNPENEHTAKMLDYSEQKVAELKTQDLCGYIVCAKSPTCGMERVKIYRKGGSESIGVGLFTQELMKQMPWLPVEEDGRLNDPVLKENFIARIFVLRDFYDSMGDEPTAGKLVAFHSRYKLTLMAHHPQSYKELGRLVANIKDYDPQTFYQLYREGLMKAVANRASRKNNTNVLMHLQGYFKRSLNKQQKAELCGVIEEYRQGTLPLLAPITLIKHYLTTYPDEYLLEQKFLQPHPQEMRLRYGL</sequence>
<keyword evidence="2" id="KW-0614">Plasmid</keyword>
<dbReference type="AlphaFoldDB" id="A0A5P9CPR2"/>
<protein>
    <recommendedName>
        <fullName evidence="1">DUF1722 domain-containing protein</fullName>
    </recommendedName>
</protein>
<dbReference type="KEGG" id="vaq:FIV01_17730"/>
<keyword evidence="3" id="KW-1185">Reference proteome</keyword>
<proteinExistence type="predicted"/>
<organism evidence="2 3">
    <name type="scientific">Vibrio aquimaris</name>
    <dbReference type="NCBI Taxonomy" id="2587862"/>
    <lineage>
        <taxon>Bacteria</taxon>
        <taxon>Pseudomonadati</taxon>
        <taxon>Pseudomonadota</taxon>
        <taxon>Gammaproteobacteria</taxon>
        <taxon>Vibrionales</taxon>
        <taxon>Vibrionaceae</taxon>
        <taxon>Vibrio</taxon>
    </lineage>
</organism>
<dbReference type="InterPro" id="IPR013560">
    <property type="entry name" value="DUF1722"/>
</dbReference>
<dbReference type="Pfam" id="PF08349">
    <property type="entry name" value="DUF1722"/>
    <property type="match status" value="1"/>
</dbReference>
<gene>
    <name evidence="2" type="ORF">FIV01_17730</name>
</gene>
<evidence type="ECO:0000259" key="1">
    <source>
        <dbReference type="Pfam" id="PF08349"/>
    </source>
</evidence>
<name>A0A5P9CPR2_9VIBR</name>
<dbReference type="InterPro" id="IPR007553">
    <property type="entry name" value="2-thiour_desulf"/>
</dbReference>
<dbReference type="Pfam" id="PF04463">
    <property type="entry name" value="2-thiour_desulf"/>
    <property type="match status" value="1"/>
</dbReference>
<dbReference type="EMBL" id="CP045351">
    <property type="protein sequence ID" value="QFT28235.1"/>
    <property type="molecule type" value="Genomic_DNA"/>
</dbReference>
<dbReference type="PANTHER" id="PTHR30087:SF0">
    <property type="entry name" value="INNER MEMBRANE PROTEIN"/>
    <property type="match status" value="1"/>
</dbReference>
<dbReference type="Proteomes" id="UP000326936">
    <property type="component" value="Plasmid pTHAF100_a"/>
</dbReference>